<organism evidence="1 2">
    <name type="scientific">Aurantimonas aggregata</name>
    <dbReference type="NCBI Taxonomy" id="2047720"/>
    <lineage>
        <taxon>Bacteria</taxon>
        <taxon>Pseudomonadati</taxon>
        <taxon>Pseudomonadota</taxon>
        <taxon>Alphaproteobacteria</taxon>
        <taxon>Hyphomicrobiales</taxon>
        <taxon>Aurantimonadaceae</taxon>
        <taxon>Aurantimonas</taxon>
    </lineage>
</organism>
<accession>A0A6L9MG95</accession>
<sequence>MLDIIKRVDNDLVAIAAASPKSKVSREVGSVAAKAATTDDAFYAIMKRMGR</sequence>
<dbReference type="Proteomes" id="UP000476332">
    <property type="component" value="Unassembled WGS sequence"/>
</dbReference>
<comment type="caution">
    <text evidence="1">The sequence shown here is derived from an EMBL/GenBank/DDBJ whole genome shotgun (WGS) entry which is preliminary data.</text>
</comment>
<reference evidence="1 2" key="1">
    <citation type="submission" date="2020-01" db="EMBL/GenBank/DDBJ databases">
        <title>Genomes of bacteria type strains.</title>
        <authorList>
            <person name="Chen J."/>
            <person name="Zhu S."/>
            <person name="Chen J."/>
        </authorList>
    </citation>
    <scope>NUCLEOTIDE SEQUENCE [LARGE SCALE GENOMIC DNA]</scope>
    <source>
        <strain evidence="1 2">KCTC 52919</strain>
    </source>
</reference>
<name>A0A6L9MG95_9HYPH</name>
<protein>
    <submittedName>
        <fullName evidence="1">Uncharacterized protein</fullName>
    </submittedName>
</protein>
<dbReference type="EMBL" id="JAAAMJ010000004">
    <property type="protein sequence ID" value="NDV86825.1"/>
    <property type="molecule type" value="Genomic_DNA"/>
</dbReference>
<dbReference type="AlphaFoldDB" id="A0A6L9MG95"/>
<proteinExistence type="predicted"/>
<keyword evidence="2" id="KW-1185">Reference proteome</keyword>
<dbReference type="RefSeq" id="WP_163043558.1">
    <property type="nucleotide sequence ID" value="NZ_JAAAMJ010000004.1"/>
</dbReference>
<gene>
    <name evidence="1" type="ORF">GTW51_08930</name>
</gene>
<evidence type="ECO:0000313" key="2">
    <source>
        <dbReference type="Proteomes" id="UP000476332"/>
    </source>
</evidence>
<evidence type="ECO:0000313" key="1">
    <source>
        <dbReference type="EMBL" id="NDV86825.1"/>
    </source>
</evidence>